<evidence type="ECO:0000313" key="1">
    <source>
        <dbReference type="WBParaSite" id="MCU_009759-RA"/>
    </source>
</evidence>
<dbReference type="AlphaFoldDB" id="A0A5K3FNK6"/>
<organism evidence="1">
    <name type="scientific">Mesocestoides corti</name>
    <name type="common">Flatworm</name>
    <dbReference type="NCBI Taxonomy" id="53468"/>
    <lineage>
        <taxon>Eukaryota</taxon>
        <taxon>Metazoa</taxon>
        <taxon>Spiralia</taxon>
        <taxon>Lophotrochozoa</taxon>
        <taxon>Platyhelminthes</taxon>
        <taxon>Cestoda</taxon>
        <taxon>Eucestoda</taxon>
        <taxon>Cyclophyllidea</taxon>
        <taxon>Mesocestoididae</taxon>
        <taxon>Mesocestoides</taxon>
    </lineage>
</organism>
<name>A0A5K3FNK6_MESCO</name>
<dbReference type="WBParaSite" id="MCU_009759-RA">
    <property type="protein sequence ID" value="MCU_009759-RA"/>
    <property type="gene ID" value="MCU_009759"/>
</dbReference>
<proteinExistence type="predicted"/>
<sequence>FQTCASLEATVPFHQLAQQLITNELERGSNHAAMVDNRQWLDFYRHQRNFRMLLGDKDIFSLTVHTETVLPSPFPPKIAMSWR</sequence>
<reference evidence="1" key="1">
    <citation type="submission" date="2019-11" db="UniProtKB">
        <authorList>
            <consortium name="WormBaseParasite"/>
        </authorList>
    </citation>
    <scope>IDENTIFICATION</scope>
</reference>
<accession>A0A5K3FNK6</accession>
<protein>
    <submittedName>
        <fullName evidence="1">RING-type E3 ubiquitin transferase</fullName>
    </submittedName>
</protein>